<evidence type="ECO:0000259" key="14">
    <source>
        <dbReference type="Pfam" id="PF00999"/>
    </source>
</evidence>
<evidence type="ECO:0000256" key="11">
    <source>
        <dbReference type="ARBA" id="ARBA00047524"/>
    </source>
</evidence>
<name>A0A833VFW1_9POAL</name>
<dbReference type="PANTHER" id="PTHR10110:SF117">
    <property type="entry name" value="SODIUM_HYDROGEN EXCHANGER 2"/>
    <property type="match status" value="1"/>
</dbReference>
<protein>
    <submittedName>
        <fullName evidence="15">Sodium/hydrogen exchanger 2-like protein</fullName>
    </submittedName>
</protein>
<dbReference type="InterPro" id="IPR006153">
    <property type="entry name" value="Cation/H_exchanger_TM"/>
</dbReference>
<evidence type="ECO:0000256" key="7">
    <source>
        <dbReference type="ARBA" id="ARBA00023053"/>
    </source>
</evidence>
<dbReference type="Gene3D" id="6.10.140.1330">
    <property type="match status" value="1"/>
</dbReference>
<keyword evidence="6 13" id="KW-1133">Transmembrane helix</keyword>
<dbReference type="Pfam" id="PF00999">
    <property type="entry name" value="Na_H_Exchanger"/>
    <property type="match status" value="1"/>
</dbReference>
<feature type="transmembrane region" description="Helical" evidence="13">
    <location>
        <begin position="48"/>
        <end position="65"/>
    </location>
</feature>
<evidence type="ECO:0000256" key="9">
    <source>
        <dbReference type="ARBA" id="ARBA00023136"/>
    </source>
</evidence>
<dbReference type="Proteomes" id="UP000623129">
    <property type="component" value="Unassembled WGS sequence"/>
</dbReference>
<evidence type="ECO:0000256" key="6">
    <source>
        <dbReference type="ARBA" id="ARBA00022989"/>
    </source>
</evidence>
<evidence type="ECO:0000313" key="15">
    <source>
        <dbReference type="EMBL" id="KAF3324645.1"/>
    </source>
</evidence>
<dbReference type="GO" id="GO:0051453">
    <property type="term" value="P:regulation of intracellular pH"/>
    <property type="evidence" value="ECO:0007669"/>
    <property type="project" value="TreeGrafter"/>
</dbReference>
<feature type="transmembrane region" description="Helical" evidence="13">
    <location>
        <begin position="77"/>
        <end position="94"/>
    </location>
</feature>
<feature type="transmembrane region" description="Helical" evidence="13">
    <location>
        <begin position="191"/>
        <end position="213"/>
    </location>
</feature>
<dbReference type="GO" id="GO:0015386">
    <property type="term" value="F:potassium:proton antiporter activity"/>
    <property type="evidence" value="ECO:0007669"/>
    <property type="project" value="TreeGrafter"/>
</dbReference>
<dbReference type="EMBL" id="SWLB01000021">
    <property type="protein sequence ID" value="KAF3324645.1"/>
    <property type="molecule type" value="Genomic_DNA"/>
</dbReference>
<feature type="transmembrane region" description="Helical" evidence="13">
    <location>
        <begin position="106"/>
        <end position="131"/>
    </location>
</feature>
<evidence type="ECO:0000256" key="1">
    <source>
        <dbReference type="ARBA" id="ARBA00004141"/>
    </source>
</evidence>
<evidence type="ECO:0000256" key="12">
    <source>
        <dbReference type="ARBA" id="ARBA00047912"/>
    </source>
</evidence>
<dbReference type="AlphaFoldDB" id="A0A833VFW1"/>
<keyword evidence="2" id="KW-0813">Transport</keyword>
<feature type="transmembrane region" description="Helical" evidence="13">
    <location>
        <begin position="390"/>
        <end position="410"/>
    </location>
</feature>
<comment type="catalytic activity">
    <reaction evidence="12">
        <text>K(+)(in) + H(+)(out) = K(+)(out) + H(+)(in)</text>
        <dbReference type="Rhea" id="RHEA:29467"/>
        <dbReference type="ChEBI" id="CHEBI:15378"/>
        <dbReference type="ChEBI" id="CHEBI:29103"/>
    </reaction>
</comment>
<dbReference type="PROSITE" id="PS51257">
    <property type="entry name" value="PROKAR_LIPOPROTEIN"/>
    <property type="match status" value="1"/>
</dbReference>
<dbReference type="GO" id="GO:0005886">
    <property type="term" value="C:plasma membrane"/>
    <property type="evidence" value="ECO:0007669"/>
    <property type="project" value="TreeGrafter"/>
</dbReference>
<keyword evidence="9 13" id="KW-0472">Membrane</keyword>
<comment type="caution">
    <text evidence="15">The sequence shown here is derived from an EMBL/GenBank/DDBJ whole genome shotgun (WGS) entry which is preliminary data.</text>
</comment>
<dbReference type="InterPro" id="IPR018422">
    <property type="entry name" value="Cation/H_exchanger_CPA1"/>
</dbReference>
<evidence type="ECO:0000313" key="16">
    <source>
        <dbReference type="Proteomes" id="UP000623129"/>
    </source>
</evidence>
<reference evidence="15" key="1">
    <citation type="submission" date="2020-01" db="EMBL/GenBank/DDBJ databases">
        <title>Genome sequence of Kobresia littledalei, the first chromosome-level genome in the family Cyperaceae.</title>
        <authorList>
            <person name="Qu G."/>
        </authorList>
    </citation>
    <scope>NUCLEOTIDE SEQUENCE</scope>
    <source>
        <strain evidence="15">C.B.Clarke</strain>
        <tissue evidence="15">Leaf</tissue>
    </source>
</reference>
<dbReference type="GO" id="GO:0098719">
    <property type="term" value="P:sodium ion import across plasma membrane"/>
    <property type="evidence" value="ECO:0007669"/>
    <property type="project" value="TreeGrafter"/>
</dbReference>
<evidence type="ECO:0000256" key="5">
    <source>
        <dbReference type="ARBA" id="ARBA00022958"/>
    </source>
</evidence>
<keyword evidence="5" id="KW-0630">Potassium</keyword>
<evidence type="ECO:0000256" key="13">
    <source>
        <dbReference type="SAM" id="Phobius"/>
    </source>
</evidence>
<feature type="transmembrane region" description="Helical" evidence="13">
    <location>
        <begin position="277"/>
        <end position="295"/>
    </location>
</feature>
<evidence type="ECO:0000256" key="3">
    <source>
        <dbReference type="ARBA" id="ARBA00022538"/>
    </source>
</evidence>
<gene>
    <name evidence="15" type="ORF">FCM35_KLT10802</name>
</gene>
<organism evidence="15 16">
    <name type="scientific">Carex littledalei</name>
    <dbReference type="NCBI Taxonomy" id="544730"/>
    <lineage>
        <taxon>Eukaryota</taxon>
        <taxon>Viridiplantae</taxon>
        <taxon>Streptophyta</taxon>
        <taxon>Embryophyta</taxon>
        <taxon>Tracheophyta</taxon>
        <taxon>Spermatophyta</taxon>
        <taxon>Magnoliopsida</taxon>
        <taxon>Liliopsida</taxon>
        <taxon>Poales</taxon>
        <taxon>Cyperaceae</taxon>
        <taxon>Cyperoideae</taxon>
        <taxon>Cariceae</taxon>
        <taxon>Carex</taxon>
        <taxon>Carex subgen. Euthyceras</taxon>
    </lineage>
</organism>
<feature type="domain" description="Cation/H+ exchanger transmembrane" evidence="14">
    <location>
        <begin position="26"/>
        <end position="415"/>
    </location>
</feature>
<feature type="transmembrane region" description="Helical" evidence="13">
    <location>
        <begin position="357"/>
        <end position="378"/>
    </location>
</feature>
<sequence length="516" mass="57004">MLSNFVKAISSDYTSIVSINICVALLCACIVIGHLLEEHRWMNESITALLIGLCTGVVILLTTQGKSSRILVFSEDLFFIYLLPPIIFNAGFQVKKKQFFRNFTTIMLFGAVGTMISFVIISFAIGAIFAATDSVCTLQVLNQDETPLLYSVVFGEGVVNDATSVVLFNAIQDFDLAHFDGVTVLQFIGNFIYLFSASTILGVVAGLLSAYIIKNLYFGRHSTDREVALMMLMAYLSYMLAELLDLSGILTVFFCGIVMSHYTWHNVTESSRITTKHTFATLSFISEIFLFLYVGMDALDIEKWKLASNTPGKSIALSSIILGLVMVGRAAFLIPLSAISNLRKKNAHEKITFKKQVLIWWAGLMRGAVSIALAYNKFTSSGHTQSSTNAIMITSTIIVVLFSTVVFGLLTKPLVCLLLPPRYHDPTGSMISDISTTSFTDPLLTSEIEICGNSTNLPRPPNLQTLFSQPTRSVHRYWRKFDDSFMRPMFGGRGFTPFVPGSPTERSVPEPGLMPE</sequence>
<keyword evidence="3" id="KW-0633">Potassium transport</keyword>
<comment type="catalytic activity">
    <reaction evidence="11">
        <text>Na(+)(in) + H(+)(out) = Na(+)(out) + H(+)(in)</text>
        <dbReference type="Rhea" id="RHEA:29419"/>
        <dbReference type="ChEBI" id="CHEBI:15378"/>
        <dbReference type="ChEBI" id="CHEBI:29101"/>
    </reaction>
</comment>
<evidence type="ECO:0000256" key="10">
    <source>
        <dbReference type="ARBA" id="ARBA00023201"/>
    </source>
</evidence>
<keyword evidence="4 13" id="KW-0812">Transmembrane</keyword>
<proteinExistence type="predicted"/>
<keyword evidence="8" id="KW-0406">Ion transport</keyword>
<dbReference type="PRINTS" id="PR01084">
    <property type="entry name" value="NAHEXCHNGR"/>
</dbReference>
<keyword evidence="7" id="KW-0915">Sodium</keyword>
<feature type="transmembrane region" description="Helical" evidence="13">
    <location>
        <begin position="315"/>
        <end position="336"/>
    </location>
</feature>
<feature type="transmembrane region" description="Helical" evidence="13">
    <location>
        <begin position="15"/>
        <end position="36"/>
    </location>
</feature>
<comment type="subcellular location">
    <subcellularLocation>
        <location evidence="1">Membrane</location>
        <topology evidence="1">Multi-pass membrane protein</topology>
    </subcellularLocation>
</comment>
<dbReference type="InterPro" id="IPR004709">
    <property type="entry name" value="NaH_exchanger"/>
</dbReference>
<dbReference type="OrthoDB" id="196264at2759"/>
<keyword evidence="10" id="KW-0739">Sodium transport</keyword>
<dbReference type="PANTHER" id="PTHR10110">
    <property type="entry name" value="SODIUM/HYDROGEN EXCHANGER"/>
    <property type="match status" value="1"/>
</dbReference>
<dbReference type="GO" id="GO:0015385">
    <property type="term" value="F:sodium:proton antiporter activity"/>
    <property type="evidence" value="ECO:0007669"/>
    <property type="project" value="InterPro"/>
</dbReference>
<accession>A0A833VFW1</accession>
<keyword evidence="16" id="KW-1185">Reference proteome</keyword>
<evidence type="ECO:0000256" key="4">
    <source>
        <dbReference type="ARBA" id="ARBA00022692"/>
    </source>
</evidence>
<evidence type="ECO:0000256" key="8">
    <source>
        <dbReference type="ARBA" id="ARBA00023065"/>
    </source>
</evidence>
<evidence type="ECO:0000256" key="2">
    <source>
        <dbReference type="ARBA" id="ARBA00022448"/>
    </source>
</evidence>